<reference evidence="4 5" key="1">
    <citation type="submission" date="2019-01" db="EMBL/GenBank/DDBJ databases">
        <title>Genome sequencing of strain 2JSPR-7.</title>
        <authorList>
            <person name="Heo J."/>
            <person name="Kim S.-J."/>
            <person name="Kim J.-S."/>
            <person name="Hong S.-B."/>
            <person name="Kwon S.-W."/>
        </authorList>
    </citation>
    <scope>NUCLEOTIDE SEQUENCE [LARGE SCALE GENOMIC DNA]</scope>
    <source>
        <strain evidence="4 5">2JSPR-7</strain>
    </source>
</reference>
<dbReference type="InterPro" id="IPR057687">
    <property type="entry name" value="DUF7927"/>
</dbReference>
<gene>
    <name evidence="4" type="ORF">ET495_13615</name>
</gene>
<evidence type="ECO:0000256" key="1">
    <source>
        <dbReference type="SAM" id="MobiDB-lite"/>
    </source>
</evidence>
<sequence length="387" mass="40031">MRRRRRRRGGRPHGDDQHVERWGTSGGRLEEHVVSSADATPTWPVVEFSNTFVPTSWSLAKSSALPQGTVEPGALLTYTLTATNTGGEGSAPPAGVVVTDDLSDVLGSGKATFVEIDDAHLGTADFDPTTMTLTWRLDTLDRTQTLTYTVAVDEDARGVTLRNVVTGMGGVDEAGSGDTPPSSCAEGTPVADLEAECLTVHHTDPAWSLAKTSDDQDGKADPGQVITYTLTAAPVGSGPEKVSGLIVTDDLSAVLGAGKATFGAILDDDGSAVLGPDGVTLEWRIGELTEPTVLRYTVKVADDAFGVTLRNVVTGTAGEGSYPPATCAEVTASDPCTTVHATDPEPVLAGESPALLPRTGAALGVLVAAATALVGTGYVLVRRRRLG</sequence>
<evidence type="ECO:0000313" key="4">
    <source>
        <dbReference type="EMBL" id="QAY64087.1"/>
    </source>
</evidence>
<organism evidence="4 5">
    <name type="scientific">Xylanimonas allomyrinae</name>
    <dbReference type="NCBI Taxonomy" id="2509459"/>
    <lineage>
        <taxon>Bacteria</taxon>
        <taxon>Bacillati</taxon>
        <taxon>Actinomycetota</taxon>
        <taxon>Actinomycetes</taxon>
        <taxon>Micrococcales</taxon>
        <taxon>Promicromonosporaceae</taxon>
        <taxon>Xylanimonas</taxon>
    </lineage>
</organism>
<feature type="compositionally biased region" description="Basic and acidic residues" evidence="1">
    <location>
        <begin position="12"/>
        <end position="21"/>
    </location>
</feature>
<feature type="compositionally biased region" description="Basic residues" evidence="1">
    <location>
        <begin position="1"/>
        <end position="11"/>
    </location>
</feature>
<evidence type="ECO:0000256" key="2">
    <source>
        <dbReference type="SAM" id="Phobius"/>
    </source>
</evidence>
<keyword evidence="5" id="KW-1185">Reference proteome</keyword>
<keyword evidence="2" id="KW-0472">Membrane</keyword>
<dbReference type="EMBL" id="CP035495">
    <property type="protein sequence ID" value="QAY64087.1"/>
    <property type="molecule type" value="Genomic_DNA"/>
</dbReference>
<keyword evidence="2" id="KW-1133">Transmembrane helix</keyword>
<evidence type="ECO:0000259" key="3">
    <source>
        <dbReference type="Pfam" id="PF25549"/>
    </source>
</evidence>
<evidence type="ECO:0000313" key="5">
    <source>
        <dbReference type="Proteomes" id="UP000291758"/>
    </source>
</evidence>
<dbReference type="Pfam" id="PF25549">
    <property type="entry name" value="DUF7927"/>
    <property type="match status" value="2"/>
</dbReference>
<protein>
    <submittedName>
        <fullName evidence="4">Isopeptide-forming domain-containing fimbrial protein</fullName>
    </submittedName>
</protein>
<dbReference type="AlphaFoldDB" id="A0A4P6EUH1"/>
<keyword evidence="2" id="KW-0812">Transmembrane</keyword>
<feature type="transmembrane region" description="Helical" evidence="2">
    <location>
        <begin position="361"/>
        <end position="381"/>
    </location>
</feature>
<dbReference type="OrthoDB" id="134475at2"/>
<feature type="domain" description="DUF7927" evidence="3">
    <location>
        <begin position="60"/>
        <end position="187"/>
    </location>
</feature>
<feature type="region of interest" description="Disordered" evidence="1">
    <location>
        <begin position="1"/>
        <end position="26"/>
    </location>
</feature>
<feature type="domain" description="DUF7927" evidence="3">
    <location>
        <begin position="209"/>
        <end position="338"/>
    </location>
</feature>
<accession>A0A4P6EUH1</accession>
<name>A0A4P6EUH1_9MICO</name>
<dbReference type="Proteomes" id="UP000291758">
    <property type="component" value="Chromosome"/>
</dbReference>
<proteinExistence type="predicted"/>
<dbReference type="KEGG" id="xyl:ET495_13615"/>